<dbReference type="InterPro" id="IPR008927">
    <property type="entry name" value="6-PGluconate_DH-like_C_sf"/>
</dbReference>
<sequence>MKIGFVGLGNMGYNMVHNLLKNGFEVYTYDVFEEAVKRTEKIGAYGVKTLKELGNTADVVFVMVMNFKQVHSVVFGENGNGEGLADSMAPGKILVVSSTVSPEQTREVAEEVEKRGIAYMDCPVSGGKTGAIDGRLIMMAAGKKEIFLKIQKVLEAMGRNNTYHVSEKIGNGQVMKSINQVMIATGMAIVSEAVTMAVKSGLKPEQIYEVISKCTGCNDVFRDKLPLIMKRDFTPRGPVDIFIKDLSIALDIGKEVKSPMFVSALVKQIFTWSSACGYGQDDLGALIRSYEDCAKIEIKGEEI</sequence>
<name>A0A923LK90_9FIRM</name>
<dbReference type="InterPro" id="IPR002204">
    <property type="entry name" value="3-OH-isobutyrate_DH-rel_CS"/>
</dbReference>
<feature type="domain" description="3-hydroxyisobutyrate dehydrogenase-like NAD-binding" evidence="6">
    <location>
        <begin position="170"/>
        <end position="289"/>
    </location>
</feature>
<reference evidence="7" key="1">
    <citation type="submission" date="2020-08" db="EMBL/GenBank/DDBJ databases">
        <title>Genome public.</title>
        <authorList>
            <person name="Liu C."/>
            <person name="Sun Q."/>
        </authorList>
    </citation>
    <scope>NUCLEOTIDE SEQUENCE</scope>
    <source>
        <strain evidence="7">NSJ-55</strain>
    </source>
</reference>
<dbReference type="AlphaFoldDB" id="A0A923LK90"/>
<dbReference type="Proteomes" id="UP000652477">
    <property type="component" value="Unassembled WGS sequence"/>
</dbReference>
<dbReference type="InterPro" id="IPR015815">
    <property type="entry name" value="HIBADH-related"/>
</dbReference>
<comment type="caution">
    <text evidence="7">The sequence shown here is derived from an EMBL/GenBank/DDBJ whole genome shotgun (WGS) entry which is preliminary data.</text>
</comment>
<dbReference type="InterPro" id="IPR013328">
    <property type="entry name" value="6PGD_dom2"/>
</dbReference>
<dbReference type="GO" id="GO:0051287">
    <property type="term" value="F:NAD binding"/>
    <property type="evidence" value="ECO:0007669"/>
    <property type="project" value="InterPro"/>
</dbReference>
<organism evidence="7 8">
    <name type="scientific">Mediterraneibacter hominis</name>
    <dbReference type="NCBI Taxonomy" id="2763054"/>
    <lineage>
        <taxon>Bacteria</taxon>
        <taxon>Bacillati</taxon>
        <taxon>Bacillota</taxon>
        <taxon>Clostridia</taxon>
        <taxon>Lachnospirales</taxon>
        <taxon>Lachnospiraceae</taxon>
        <taxon>Mediterraneibacter</taxon>
    </lineage>
</organism>
<dbReference type="SUPFAM" id="SSF51735">
    <property type="entry name" value="NAD(P)-binding Rossmann-fold domains"/>
    <property type="match status" value="1"/>
</dbReference>
<evidence type="ECO:0000256" key="4">
    <source>
        <dbReference type="PIRSR" id="PIRSR000103-1"/>
    </source>
</evidence>
<evidence type="ECO:0000256" key="2">
    <source>
        <dbReference type="ARBA" id="ARBA00023002"/>
    </source>
</evidence>
<evidence type="ECO:0000313" key="7">
    <source>
        <dbReference type="EMBL" id="MBC5689496.1"/>
    </source>
</evidence>
<dbReference type="RefSeq" id="WP_186876165.1">
    <property type="nucleotide sequence ID" value="NZ_JACOPF010000002.1"/>
</dbReference>
<accession>A0A923LK90</accession>
<dbReference type="Gene3D" id="1.10.1040.10">
    <property type="entry name" value="N-(1-d-carboxylethyl)-l-norvaline Dehydrogenase, domain 2"/>
    <property type="match status" value="1"/>
</dbReference>
<dbReference type="PANTHER" id="PTHR43060">
    <property type="entry name" value="3-HYDROXYISOBUTYRATE DEHYDROGENASE-LIKE 1, MITOCHONDRIAL-RELATED"/>
    <property type="match status" value="1"/>
</dbReference>
<dbReference type="SUPFAM" id="SSF48179">
    <property type="entry name" value="6-phosphogluconate dehydrogenase C-terminal domain-like"/>
    <property type="match status" value="1"/>
</dbReference>
<dbReference type="GO" id="GO:0016054">
    <property type="term" value="P:organic acid catabolic process"/>
    <property type="evidence" value="ECO:0007669"/>
    <property type="project" value="UniProtKB-ARBA"/>
</dbReference>
<feature type="domain" description="6-phosphogluconate dehydrogenase NADP-binding" evidence="5">
    <location>
        <begin position="2"/>
        <end position="162"/>
    </location>
</feature>
<protein>
    <submittedName>
        <fullName evidence="7">NAD(P)-dependent oxidoreductase</fullName>
    </submittedName>
</protein>
<keyword evidence="3" id="KW-0520">NAD</keyword>
<dbReference type="InterPro" id="IPR006115">
    <property type="entry name" value="6PGDH_NADP-bd"/>
</dbReference>
<dbReference type="InterPro" id="IPR029154">
    <property type="entry name" value="HIBADH-like_NADP-bd"/>
</dbReference>
<evidence type="ECO:0000259" key="6">
    <source>
        <dbReference type="Pfam" id="PF14833"/>
    </source>
</evidence>
<evidence type="ECO:0000256" key="3">
    <source>
        <dbReference type="ARBA" id="ARBA00023027"/>
    </source>
</evidence>
<dbReference type="Pfam" id="PF14833">
    <property type="entry name" value="NAD_binding_11"/>
    <property type="match status" value="1"/>
</dbReference>
<comment type="similarity">
    <text evidence="1">Belongs to the HIBADH-related family.</text>
</comment>
<dbReference type="PROSITE" id="PS00895">
    <property type="entry name" value="3_HYDROXYISOBUT_DH"/>
    <property type="match status" value="1"/>
</dbReference>
<feature type="active site" evidence="4">
    <location>
        <position position="176"/>
    </location>
</feature>
<dbReference type="Gene3D" id="3.40.50.720">
    <property type="entry name" value="NAD(P)-binding Rossmann-like Domain"/>
    <property type="match status" value="1"/>
</dbReference>
<gene>
    <name evidence="7" type="ORF">H8S37_11255</name>
</gene>
<dbReference type="Pfam" id="PF03446">
    <property type="entry name" value="NAD_binding_2"/>
    <property type="match status" value="1"/>
</dbReference>
<dbReference type="GO" id="GO:0016491">
    <property type="term" value="F:oxidoreductase activity"/>
    <property type="evidence" value="ECO:0007669"/>
    <property type="project" value="UniProtKB-KW"/>
</dbReference>
<evidence type="ECO:0000256" key="1">
    <source>
        <dbReference type="ARBA" id="ARBA00009080"/>
    </source>
</evidence>
<evidence type="ECO:0000313" key="8">
    <source>
        <dbReference type="Proteomes" id="UP000652477"/>
    </source>
</evidence>
<evidence type="ECO:0000259" key="5">
    <source>
        <dbReference type="Pfam" id="PF03446"/>
    </source>
</evidence>
<keyword evidence="2" id="KW-0560">Oxidoreductase</keyword>
<dbReference type="EMBL" id="JACOPF010000002">
    <property type="protein sequence ID" value="MBC5689496.1"/>
    <property type="molecule type" value="Genomic_DNA"/>
</dbReference>
<proteinExistence type="inferred from homology"/>
<dbReference type="InterPro" id="IPR036291">
    <property type="entry name" value="NAD(P)-bd_dom_sf"/>
</dbReference>
<dbReference type="PANTHER" id="PTHR43060:SF15">
    <property type="entry name" value="3-HYDROXYISOBUTYRATE DEHYDROGENASE-LIKE 1, MITOCHONDRIAL-RELATED"/>
    <property type="match status" value="1"/>
</dbReference>
<dbReference type="GO" id="GO:0050661">
    <property type="term" value="F:NADP binding"/>
    <property type="evidence" value="ECO:0007669"/>
    <property type="project" value="InterPro"/>
</dbReference>
<keyword evidence="8" id="KW-1185">Reference proteome</keyword>
<dbReference type="PIRSF" id="PIRSF000103">
    <property type="entry name" value="HIBADH"/>
    <property type="match status" value="1"/>
</dbReference>